<organism evidence="2 3">
    <name type="scientific">Oceanobacillus aidingensis</name>
    <dbReference type="NCBI Taxonomy" id="645964"/>
    <lineage>
        <taxon>Bacteria</taxon>
        <taxon>Bacillati</taxon>
        <taxon>Bacillota</taxon>
        <taxon>Bacilli</taxon>
        <taxon>Bacillales</taxon>
        <taxon>Bacillaceae</taxon>
        <taxon>Oceanobacillus</taxon>
    </lineage>
</organism>
<dbReference type="SMART" id="SM00849">
    <property type="entry name" value="Lactamase_B"/>
    <property type="match status" value="1"/>
</dbReference>
<gene>
    <name evidence="2" type="ORF">ACFO3P_05710</name>
</gene>
<evidence type="ECO:0000313" key="3">
    <source>
        <dbReference type="Proteomes" id="UP001595988"/>
    </source>
</evidence>
<name>A0ABV9JVA2_9BACI</name>
<dbReference type="RefSeq" id="WP_379542251.1">
    <property type="nucleotide sequence ID" value="NZ_JBHSFT010000008.1"/>
</dbReference>
<dbReference type="PANTHER" id="PTHR47619">
    <property type="entry name" value="METALLO-HYDROLASE YYCJ-RELATED"/>
    <property type="match status" value="1"/>
</dbReference>
<dbReference type="Gene3D" id="3.60.15.10">
    <property type="entry name" value="Ribonuclease Z/Hydroxyacylglutathione hydrolase-like"/>
    <property type="match status" value="1"/>
</dbReference>
<reference evidence="3" key="1">
    <citation type="journal article" date="2019" name="Int. J. Syst. Evol. Microbiol.">
        <title>The Global Catalogue of Microorganisms (GCM) 10K type strain sequencing project: providing services to taxonomists for standard genome sequencing and annotation.</title>
        <authorList>
            <consortium name="The Broad Institute Genomics Platform"/>
            <consortium name="The Broad Institute Genome Sequencing Center for Infectious Disease"/>
            <person name="Wu L."/>
            <person name="Ma J."/>
        </authorList>
    </citation>
    <scope>NUCLEOTIDE SEQUENCE [LARGE SCALE GENOMIC DNA]</scope>
    <source>
        <strain evidence="3">CCUG 37257</strain>
    </source>
</reference>
<protein>
    <submittedName>
        <fullName evidence="2">MBL fold metallo-hydrolase</fullName>
    </submittedName>
</protein>
<keyword evidence="3" id="KW-1185">Reference proteome</keyword>
<sequence length="233" mass="26238">MIEIKTLATGSKGNCYYVTDGETPLLLEAGINFRDIRIALDFKTRDLAGCLVTHEHGDHSKCVKDVARAGVDVYMSHGTADALNIDNHRIKPVRAKESFQLGTWQIMPFEVEHDVSEPMGFLLANKSGDKLLFATDTYYIRYKFKGLTHLLIECNYSKEILDKNIAAGIVPKVMKKRLIQSHMSLENLKDMLAANDLSKIQEIHLLHLSDSNSDEALFKKEIQELTGKLVYIA</sequence>
<comment type="caution">
    <text evidence="2">The sequence shown here is derived from an EMBL/GenBank/DDBJ whole genome shotgun (WGS) entry which is preliminary data.</text>
</comment>
<evidence type="ECO:0000259" key="1">
    <source>
        <dbReference type="SMART" id="SM00849"/>
    </source>
</evidence>
<dbReference type="SUPFAM" id="SSF56281">
    <property type="entry name" value="Metallo-hydrolase/oxidoreductase"/>
    <property type="match status" value="1"/>
</dbReference>
<dbReference type="InterPro" id="IPR052533">
    <property type="entry name" value="WalJ/YycJ-like"/>
</dbReference>
<dbReference type="InterPro" id="IPR036866">
    <property type="entry name" value="RibonucZ/Hydroxyglut_hydro"/>
</dbReference>
<feature type="domain" description="Metallo-beta-lactamase" evidence="1">
    <location>
        <begin position="12"/>
        <end position="182"/>
    </location>
</feature>
<accession>A0ABV9JVA2</accession>
<proteinExistence type="predicted"/>
<dbReference type="InterPro" id="IPR001279">
    <property type="entry name" value="Metallo-B-lactamas"/>
</dbReference>
<dbReference type="Pfam" id="PF12706">
    <property type="entry name" value="Lactamase_B_2"/>
    <property type="match status" value="1"/>
</dbReference>
<dbReference type="EMBL" id="JBHSFT010000008">
    <property type="protein sequence ID" value="MFC4661710.1"/>
    <property type="molecule type" value="Genomic_DNA"/>
</dbReference>
<dbReference type="PANTHER" id="PTHR47619:SF1">
    <property type="entry name" value="EXODEOXYRIBONUCLEASE WALJ"/>
    <property type="match status" value="1"/>
</dbReference>
<dbReference type="Proteomes" id="UP001595988">
    <property type="component" value="Unassembled WGS sequence"/>
</dbReference>
<evidence type="ECO:0000313" key="2">
    <source>
        <dbReference type="EMBL" id="MFC4661710.1"/>
    </source>
</evidence>